<gene>
    <name evidence="5" type="ORF">CWC19_17155</name>
    <name evidence="6" type="ORF">CWC20_13195</name>
</gene>
<dbReference type="InterPro" id="IPR003697">
    <property type="entry name" value="Maf-like"/>
</dbReference>
<dbReference type="AlphaFoldDB" id="A0A5S3V452"/>
<sequence length="190" mass="20839">MIPLYLASASARRKQLLAQLGYEFEQFSVDADESQLLNEPVYTYVERLARLKAQSGVAMGYIDRPVLGSDTVVVIDDQALGKPKNIDDFTATMKRLSGGTHQVLTSVALATEKHVLSTVVCTDVTFKTLSDKEITSYWHTNEPLDKAGGYGIQGLGGRFVTHISGSYFAVVGLPLYETDRLIQQFVAETA</sequence>
<reference evidence="7 8" key="2">
    <citation type="submission" date="2019-06" db="EMBL/GenBank/DDBJ databases">
        <title>Co-occurence of chitin degradation, pigmentation and bioactivity in marine Pseudoalteromonas.</title>
        <authorList>
            <person name="Sonnenschein E.C."/>
            <person name="Bech P.K."/>
        </authorList>
    </citation>
    <scope>NUCLEOTIDE SEQUENCE [LARGE SCALE GENOMIC DNA]</scope>
    <source>
        <strain evidence="8">S3790</strain>
        <strain evidence="6 7">S3895</strain>
    </source>
</reference>
<comment type="caution">
    <text evidence="4">Lacks conserved residue(s) required for the propagation of feature annotation.</text>
</comment>
<dbReference type="EC" id="3.6.1.9" evidence="4"/>
<dbReference type="PIRSF" id="PIRSF006305">
    <property type="entry name" value="Maf"/>
    <property type="match status" value="1"/>
</dbReference>
<dbReference type="GO" id="GO:0009117">
    <property type="term" value="P:nucleotide metabolic process"/>
    <property type="evidence" value="ECO:0007669"/>
    <property type="project" value="UniProtKB-KW"/>
</dbReference>
<dbReference type="EMBL" id="PNBW01000061">
    <property type="protein sequence ID" value="TMO73436.1"/>
    <property type="molecule type" value="Genomic_DNA"/>
</dbReference>
<dbReference type="CDD" id="cd00555">
    <property type="entry name" value="Maf"/>
    <property type="match status" value="1"/>
</dbReference>
<keyword evidence="2 4" id="KW-0378">Hydrolase</keyword>
<comment type="cofactor">
    <cofactor evidence="1 4">
        <name>a divalent metal cation</name>
        <dbReference type="ChEBI" id="CHEBI:60240"/>
    </cofactor>
</comment>
<dbReference type="RefSeq" id="WP_138592993.1">
    <property type="nucleotide sequence ID" value="NZ_PNBW01000061.1"/>
</dbReference>
<dbReference type="PANTHER" id="PTHR43213">
    <property type="entry name" value="BIFUNCTIONAL DTTP/UTP PYROPHOSPHATASE/METHYLTRANSFERASE PROTEIN-RELATED"/>
    <property type="match status" value="1"/>
</dbReference>
<evidence type="ECO:0000256" key="3">
    <source>
        <dbReference type="ARBA" id="ARBA00023080"/>
    </source>
</evidence>
<feature type="active site" description="Proton acceptor" evidence="4">
    <location>
        <position position="70"/>
    </location>
</feature>
<comment type="catalytic activity">
    <reaction evidence="4">
        <text>dTTP + H2O = dTMP + diphosphate + H(+)</text>
        <dbReference type="Rhea" id="RHEA:28534"/>
        <dbReference type="ChEBI" id="CHEBI:15377"/>
        <dbReference type="ChEBI" id="CHEBI:15378"/>
        <dbReference type="ChEBI" id="CHEBI:33019"/>
        <dbReference type="ChEBI" id="CHEBI:37568"/>
        <dbReference type="ChEBI" id="CHEBI:63528"/>
        <dbReference type="EC" id="3.6.1.9"/>
    </reaction>
</comment>
<evidence type="ECO:0000313" key="8">
    <source>
        <dbReference type="Proteomes" id="UP000307217"/>
    </source>
</evidence>
<evidence type="ECO:0000256" key="4">
    <source>
        <dbReference type="HAMAP-Rule" id="MF_00528"/>
    </source>
</evidence>
<dbReference type="SUPFAM" id="SSF52972">
    <property type="entry name" value="ITPase-like"/>
    <property type="match status" value="1"/>
</dbReference>
<feature type="site" description="Important for substrate specificity" evidence="4">
    <location>
        <position position="153"/>
    </location>
</feature>
<comment type="similarity">
    <text evidence="4">Belongs to the Maf family. YhdE subfamily.</text>
</comment>
<evidence type="ECO:0000313" key="5">
    <source>
        <dbReference type="EMBL" id="TMO65815.1"/>
    </source>
</evidence>
<dbReference type="GO" id="GO:0047429">
    <property type="term" value="F:nucleoside triphosphate diphosphatase activity"/>
    <property type="evidence" value="ECO:0007669"/>
    <property type="project" value="UniProtKB-EC"/>
</dbReference>
<evidence type="ECO:0000256" key="2">
    <source>
        <dbReference type="ARBA" id="ARBA00022801"/>
    </source>
</evidence>
<comment type="catalytic activity">
    <reaction evidence="4">
        <text>UTP + H2O = UMP + diphosphate + H(+)</text>
        <dbReference type="Rhea" id="RHEA:29395"/>
        <dbReference type="ChEBI" id="CHEBI:15377"/>
        <dbReference type="ChEBI" id="CHEBI:15378"/>
        <dbReference type="ChEBI" id="CHEBI:33019"/>
        <dbReference type="ChEBI" id="CHEBI:46398"/>
        <dbReference type="ChEBI" id="CHEBI:57865"/>
        <dbReference type="EC" id="3.6.1.9"/>
    </reaction>
</comment>
<evidence type="ECO:0000256" key="1">
    <source>
        <dbReference type="ARBA" id="ARBA00001968"/>
    </source>
</evidence>
<reference evidence="5" key="3">
    <citation type="submission" date="2019-09" db="EMBL/GenBank/DDBJ databases">
        <title>Co-occurence of chitin degradation, pigmentation and bioactivity in marine Pseudoalteromonas.</title>
        <authorList>
            <person name="Sonnenschein E.C."/>
            <person name="Bech P.K."/>
        </authorList>
    </citation>
    <scope>NUCLEOTIDE SEQUENCE</scope>
    <source>
        <strain evidence="5">S3790</strain>
    </source>
</reference>
<keyword evidence="7" id="KW-1185">Reference proteome</keyword>
<dbReference type="GO" id="GO:0005737">
    <property type="term" value="C:cytoplasm"/>
    <property type="evidence" value="ECO:0007669"/>
    <property type="project" value="UniProtKB-SubCell"/>
</dbReference>
<comment type="subcellular location">
    <subcellularLocation>
        <location evidence="4">Cytoplasm</location>
    </subcellularLocation>
</comment>
<protein>
    <recommendedName>
        <fullName evidence="4">dTTP/UTP pyrophosphatase</fullName>
        <shortName evidence="4">dTTPase/UTPase</shortName>
        <ecNumber evidence="4">3.6.1.9</ecNumber>
    </recommendedName>
    <alternativeName>
        <fullName evidence="4">Nucleoside triphosphate pyrophosphatase</fullName>
    </alternativeName>
    <alternativeName>
        <fullName evidence="4">Nucleotide pyrophosphatase</fullName>
        <shortName evidence="4">Nucleotide PPase</shortName>
    </alternativeName>
</protein>
<keyword evidence="4" id="KW-0963">Cytoplasm</keyword>
<dbReference type="NCBIfam" id="TIGR00172">
    <property type="entry name" value="maf"/>
    <property type="match status" value="1"/>
</dbReference>
<evidence type="ECO:0000313" key="7">
    <source>
        <dbReference type="Proteomes" id="UP000307164"/>
    </source>
</evidence>
<feature type="site" description="Important for substrate specificity" evidence="4">
    <location>
        <position position="71"/>
    </location>
</feature>
<dbReference type="InterPro" id="IPR029001">
    <property type="entry name" value="ITPase-like_fam"/>
</dbReference>
<dbReference type="Proteomes" id="UP000307164">
    <property type="component" value="Unassembled WGS sequence"/>
</dbReference>
<comment type="caution">
    <text evidence="5">The sequence shown here is derived from an EMBL/GenBank/DDBJ whole genome shotgun (WGS) entry which is preliminary data.</text>
</comment>
<dbReference type="Gene3D" id="3.90.950.10">
    <property type="match status" value="1"/>
</dbReference>
<dbReference type="Proteomes" id="UP000307217">
    <property type="component" value="Unassembled WGS sequence"/>
</dbReference>
<comment type="function">
    <text evidence="4">Nucleoside triphosphate pyrophosphatase that hydrolyzes dTTP and UTP. May have a dual role in cell division arrest and in preventing the incorporation of modified nucleotides into cellular nucleic acids.</text>
</comment>
<dbReference type="OrthoDB" id="9807767at2"/>
<dbReference type="PANTHER" id="PTHR43213:SF5">
    <property type="entry name" value="BIFUNCTIONAL DTTP_UTP PYROPHOSPHATASE_METHYLTRANSFERASE PROTEIN-RELATED"/>
    <property type="match status" value="1"/>
</dbReference>
<dbReference type="HAMAP" id="MF_00528">
    <property type="entry name" value="Maf"/>
    <property type="match status" value="1"/>
</dbReference>
<accession>A0A5S3V452</accession>
<organism evidence="5 8">
    <name type="scientific">Pseudoalteromonas aurantia</name>
    <dbReference type="NCBI Taxonomy" id="43654"/>
    <lineage>
        <taxon>Bacteria</taxon>
        <taxon>Pseudomonadati</taxon>
        <taxon>Pseudomonadota</taxon>
        <taxon>Gammaproteobacteria</taxon>
        <taxon>Alteromonadales</taxon>
        <taxon>Pseudoalteromonadaceae</taxon>
        <taxon>Pseudoalteromonas</taxon>
    </lineage>
</organism>
<evidence type="ECO:0000313" key="6">
    <source>
        <dbReference type="EMBL" id="TMO73436.1"/>
    </source>
</evidence>
<feature type="site" description="Important for substrate specificity" evidence="4">
    <location>
        <position position="12"/>
    </location>
</feature>
<name>A0A5S3V452_9GAMM</name>
<dbReference type="EMBL" id="PNBX01000084">
    <property type="protein sequence ID" value="TMO65815.1"/>
    <property type="molecule type" value="Genomic_DNA"/>
</dbReference>
<proteinExistence type="inferred from homology"/>
<keyword evidence="3 4" id="KW-0546">Nucleotide metabolism</keyword>
<reference evidence="7 8" key="1">
    <citation type="submission" date="2018-01" db="EMBL/GenBank/DDBJ databases">
        <authorList>
            <person name="Paulsen S."/>
            <person name="Gram L.K."/>
        </authorList>
    </citation>
    <scope>NUCLEOTIDE SEQUENCE [LARGE SCALE GENOMIC DNA]</scope>
    <source>
        <strain evidence="5 8">S3790</strain>
        <strain evidence="6 7">S3895</strain>
    </source>
</reference>
<dbReference type="Pfam" id="PF02545">
    <property type="entry name" value="Maf"/>
    <property type="match status" value="1"/>
</dbReference>